<organism evidence="11 12">
    <name type="scientific">Auritidibacter ignavus</name>
    <dbReference type="NCBI Taxonomy" id="678932"/>
    <lineage>
        <taxon>Bacteria</taxon>
        <taxon>Bacillati</taxon>
        <taxon>Actinomycetota</taxon>
        <taxon>Actinomycetes</taxon>
        <taxon>Micrococcales</taxon>
        <taxon>Micrococcaceae</taxon>
        <taxon>Auritidibacter</taxon>
    </lineage>
</organism>
<feature type="binding site" evidence="9">
    <location>
        <position position="74"/>
    </location>
    <ligand>
        <name>substrate</name>
    </ligand>
</feature>
<feature type="binding site" evidence="9">
    <location>
        <begin position="9"/>
        <end position="10"/>
    </location>
    <ligand>
        <name>ATP</name>
        <dbReference type="ChEBI" id="CHEBI:30616"/>
    </ligand>
</feature>
<dbReference type="GO" id="GO:0005737">
    <property type="term" value="C:cytoplasm"/>
    <property type="evidence" value="ECO:0007669"/>
    <property type="project" value="UniProtKB-SubCell"/>
</dbReference>
<dbReference type="InterPro" id="IPR014729">
    <property type="entry name" value="Rossmann-like_a/b/a_fold"/>
</dbReference>
<keyword evidence="1 9" id="KW-0963">Cytoplasm</keyword>
<dbReference type="PRINTS" id="PR01020">
    <property type="entry name" value="LPSBIOSNTHSS"/>
</dbReference>
<dbReference type="AlphaFoldDB" id="A0AAJ6AHL9"/>
<keyword evidence="7 9" id="KW-0173">Coenzyme A biosynthesis</keyword>
<feature type="binding site" evidence="9">
    <location>
        <position position="17"/>
    </location>
    <ligand>
        <name>ATP</name>
        <dbReference type="ChEBI" id="CHEBI:30616"/>
    </ligand>
</feature>
<dbReference type="SUPFAM" id="SSF52374">
    <property type="entry name" value="Nucleotidylyl transferase"/>
    <property type="match status" value="1"/>
</dbReference>
<accession>A0AAJ6AHL9</accession>
<evidence type="ECO:0000313" key="12">
    <source>
        <dbReference type="Proteomes" id="UP001224674"/>
    </source>
</evidence>
<evidence type="ECO:0000256" key="6">
    <source>
        <dbReference type="ARBA" id="ARBA00022842"/>
    </source>
</evidence>
<dbReference type="RefSeq" id="WP_279674946.1">
    <property type="nucleotide sequence ID" value="NZ_CP122566.1"/>
</dbReference>
<dbReference type="Proteomes" id="UP001224674">
    <property type="component" value="Chromosome"/>
</dbReference>
<evidence type="ECO:0000256" key="1">
    <source>
        <dbReference type="ARBA" id="ARBA00022490"/>
    </source>
</evidence>
<dbReference type="HAMAP" id="MF_00151">
    <property type="entry name" value="PPAT_bact"/>
    <property type="match status" value="1"/>
</dbReference>
<evidence type="ECO:0000256" key="8">
    <source>
        <dbReference type="ARBA" id="ARBA00029346"/>
    </source>
</evidence>
<dbReference type="CDD" id="cd02163">
    <property type="entry name" value="PPAT"/>
    <property type="match status" value="1"/>
</dbReference>
<dbReference type="InterPro" id="IPR004821">
    <property type="entry name" value="Cyt_trans-like"/>
</dbReference>
<evidence type="ECO:0000259" key="10">
    <source>
        <dbReference type="Pfam" id="PF01467"/>
    </source>
</evidence>
<dbReference type="NCBIfam" id="TIGR00125">
    <property type="entry name" value="cyt_tran_rel"/>
    <property type="match status" value="1"/>
</dbReference>
<feature type="binding site" evidence="9">
    <location>
        <begin position="89"/>
        <end position="91"/>
    </location>
    <ligand>
        <name>ATP</name>
        <dbReference type="ChEBI" id="CHEBI:30616"/>
    </ligand>
</feature>
<evidence type="ECO:0000256" key="7">
    <source>
        <dbReference type="ARBA" id="ARBA00022993"/>
    </source>
</evidence>
<keyword evidence="6 9" id="KW-0460">Magnesium</keyword>
<comment type="subunit">
    <text evidence="9">Homohexamer.</text>
</comment>
<keyword evidence="5 9" id="KW-0067">ATP-binding</keyword>
<dbReference type="Gene3D" id="3.40.50.620">
    <property type="entry name" value="HUPs"/>
    <property type="match status" value="1"/>
</dbReference>
<proteinExistence type="inferred from homology"/>
<feature type="domain" description="Cytidyltransferase-like" evidence="10">
    <location>
        <begin position="5"/>
        <end position="133"/>
    </location>
</feature>
<dbReference type="NCBIfam" id="TIGR01510">
    <property type="entry name" value="coaD_prev_kdtB"/>
    <property type="match status" value="1"/>
</dbReference>
<dbReference type="GO" id="GO:0004595">
    <property type="term" value="F:pantetheine-phosphate adenylyltransferase activity"/>
    <property type="evidence" value="ECO:0007669"/>
    <property type="project" value="UniProtKB-UniRule"/>
</dbReference>
<feature type="binding site" evidence="9">
    <location>
        <begin position="123"/>
        <end position="129"/>
    </location>
    <ligand>
        <name>ATP</name>
        <dbReference type="ChEBI" id="CHEBI:30616"/>
    </ligand>
</feature>
<dbReference type="InterPro" id="IPR001980">
    <property type="entry name" value="PPAT"/>
</dbReference>
<evidence type="ECO:0000256" key="4">
    <source>
        <dbReference type="ARBA" id="ARBA00022741"/>
    </source>
</evidence>
<feature type="site" description="Transition state stabilizer" evidence="9">
    <location>
        <position position="17"/>
    </location>
</feature>
<comment type="catalytic activity">
    <reaction evidence="8 9">
        <text>(R)-4'-phosphopantetheine + ATP + H(+) = 3'-dephospho-CoA + diphosphate</text>
        <dbReference type="Rhea" id="RHEA:19801"/>
        <dbReference type="ChEBI" id="CHEBI:15378"/>
        <dbReference type="ChEBI" id="CHEBI:30616"/>
        <dbReference type="ChEBI" id="CHEBI:33019"/>
        <dbReference type="ChEBI" id="CHEBI:57328"/>
        <dbReference type="ChEBI" id="CHEBI:61723"/>
        <dbReference type="EC" id="2.7.7.3"/>
    </reaction>
</comment>
<dbReference type="PANTHER" id="PTHR21342">
    <property type="entry name" value="PHOSPHOPANTETHEINE ADENYLYLTRANSFERASE"/>
    <property type="match status" value="1"/>
</dbReference>
<keyword evidence="4 9" id="KW-0547">Nucleotide-binding</keyword>
<protein>
    <recommendedName>
        <fullName evidence="9">Phosphopantetheine adenylyltransferase</fullName>
        <ecNumber evidence="9">2.7.7.3</ecNumber>
    </recommendedName>
    <alternativeName>
        <fullName evidence="9">Dephospho-CoA pyrophosphorylase</fullName>
    </alternativeName>
    <alternativeName>
        <fullName evidence="9">Pantetheine-phosphate adenylyltransferase</fullName>
        <shortName evidence="9">PPAT</shortName>
    </alternativeName>
</protein>
<sequence length="159" mass="17364">MQRAVCPGSFDPVHKGHIEIIARATFIFDEVVIAVSTNPQKKYLFSLEQRLDMIEQTVSSLSGVSVVPMETGLIAEVCRQQGANALVKGIRNPTDVEYETPMATFNRHLSGVETVFLPADARYQHVSSTLVKEIASLGGDISEFVPQAVAQGLSEQFGR</sequence>
<keyword evidence="12" id="KW-1185">Reference proteome</keyword>
<evidence type="ECO:0000256" key="9">
    <source>
        <dbReference type="HAMAP-Rule" id="MF_00151"/>
    </source>
</evidence>
<keyword evidence="2 9" id="KW-0808">Transferase</keyword>
<keyword evidence="3 9" id="KW-0548">Nucleotidyltransferase</keyword>
<evidence type="ECO:0000256" key="5">
    <source>
        <dbReference type="ARBA" id="ARBA00022840"/>
    </source>
</evidence>
<name>A0AAJ6AHL9_9MICC</name>
<dbReference type="GO" id="GO:0005524">
    <property type="term" value="F:ATP binding"/>
    <property type="evidence" value="ECO:0007669"/>
    <property type="project" value="UniProtKB-KW"/>
</dbReference>
<evidence type="ECO:0000256" key="2">
    <source>
        <dbReference type="ARBA" id="ARBA00022679"/>
    </source>
</evidence>
<feature type="binding site" evidence="9">
    <location>
        <position position="88"/>
    </location>
    <ligand>
        <name>substrate</name>
    </ligand>
</feature>
<dbReference type="PANTHER" id="PTHR21342:SF1">
    <property type="entry name" value="PHOSPHOPANTETHEINE ADENYLYLTRANSFERASE"/>
    <property type="match status" value="1"/>
</dbReference>
<gene>
    <name evidence="9 11" type="primary">coaD</name>
    <name evidence="11" type="ORF">QDX21_01065</name>
</gene>
<dbReference type="EC" id="2.7.7.3" evidence="9"/>
<feature type="binding site" evidence="9">
    <location>
        <position position="41"/>
    </location>
    <ligand>
        <name>substrate</name>
    </ligand>
</feature>
<evidence type="ECO:0000256" key="3">
    <source>
        <dbReference type="ARBA" id="ARBA00022695"/>
    </source>
</evidence>
<evidence type="ECO:0000313" key="11">
    <source>
        <dbReference type="EMBL" id="WGH93440.1"/>
    </source>
</evidence>
<comment type="subcellular location">
    <subcellularLocation>
        <location evidence="9">Cytoplasm</location>
    </subcellularLocation>
</comment>
<comment type="function">
    <text evidence="9">Reversibly transfers an adenylyl group from ATP to 4'-phosphopantetheine, yielding dephospho-CoA (dPCoA) and pyrophosphate.</text>
</comment>
<dbReference type="Pfam" id="PF01467">
    <property type="entry name" value="CTP_transf_like"/>
    <property type="match status" value="1"/>
</dbReference>
<feature type="binding site" evidence="9">
    <location>
        <position position="99"/>
    </location>
    <ligand>
        <name>ATP</name>
        <dbReference type="ChEBI" id="CHEBI:30616"/>
    </ligand>
</feature>
<comment type="similarity">
    <text evidence="9">Belongs to the bacterial CoaD family.</text>
</comment>
<comment type="cofactor">
    <cofactor evidence="9">
        <name>Mg(2+)</name>
        <dbReference type="ChEBI" id="CHEBI:18420"/>
    </cofactor>
</comment>
<dbReference type="EMBL" id="CP122566">
    <property type="protein sequence ID" value="WGH93440.1"/>
    <property type="molecule type" value="Genomic_DNA"/>
</dbReference>
<reference evidence="11 12" key="1">
    <citation type="submission" date="2023-03" db="EMBL/GenBank/DDBJ databases">
        <title>Complete genome sequences of several Auritidibacter ignavus strains isolated from ear infections.</title>
        <authorList>
            <person name="Baehr T."/>
            <person name="Baumhoegger A.M."/>
        </authorList>
    </citation>
    <scope>NUCLEOTIDE SEQUENCE [LARGE SCALE GENOMIC DNA]</scope>
    <source>
        <strain evidence="11 12">BABAE-6</strain>
    </source>
</reference>
<comment type="pathway">
    <text evidence="9">Cofactor biosynthesis; coenzyme A biosynthesis; CoA from (R)-pantothenate: step 4/5.</text>
</comment>
<dbReference type="GO" id="GO:0015937">
    <property type="term" value="P:coenzyme A biosynthetic process"/>
    <property type="evidence" value="ECO:0007669"/>
    <property type="project" value="UniProtKB-UniRule"/>
</dbReference>
<feature type="binding site" evidence="9">
    <location>
        <position position="9"/>
    </location>
    <ligand>
        <name>substrate</name>
    </ligand>
</feature>